<organism evidence="3 4">
    <name type="scientific">Alkalimonas amylolytica</name>
    <dbReference type="NCBI Taxonomy" id="152573"/>
    <lineage>
        <taxon>Bacteria</taxon>
        <taxon>Pseudomonadati</taxon>
        <taxon>Pseudomonadota</taxon>
        <taxon>Gammaproteobacteria</taxon>
        <taxon>Alkalimonas</taxon>
    </lineage>
</organism>
<gene>
    <name evidence="3" type="ORF">SAMN04488051_101315</name>
</gene>
<keyword evidence="1" id="KW-0812">Transmembrane</keyword>
<keyword evidence="1" id="KW-1133">Transmembrane helix</keyword>
<accession>A0A1H3XN58</accession>
<sequence>MHGEVHGVSSMWFWIRSLIITVLLSGLVYLLLFRPDFFNLEREQSNRAAEGLSSFYERIRGTIADIQLSDFVISLPDTSHRLTQQLQQRAMQVSPLAENWQGRETDRRFREGDTVKTKLEEYARAEGLELYWTLPRDYVVKHYFQTNGSMTAAISEVAAAIEPDFPSPILSYICHKERALVITDQPNSYVQQNCQLLSRR</sequence>
<feature type="domain" description="Toxin co-regulated pilus biosynthesis protein Q C-terminal" evidence="2">
    <location>
        <begin position="109"/>
        <end position="184"/>
    </location>
</feature>
<evidence type="ECO:0000313" key="3">
    <source>
        <dbReference type="EMBL" id="SEA00680.1"/>
    </source>
</evidence>
<dbReference type="EMBL" id="FNRM01000001">
    <property type="protein sequence ID" value="SEA00680.1"/>
    <property type="molecule type" value="Genomic_DNA"/>
</dbReference>
<dbReference type="Proteomes" id="UP000198773">
    <property type="component" value="Unassembled WGS sequence"/>
</dbReference>
<protein>
    <submittedName>
        <fullName evidence="3">Toxin co-regulated pilus biosynthesis protein Q</fullName>
    </submittedName>
</protein>
<evidence type="ECO:0000256" key="1">
    <source>
        <dbReference type="SAM" id="Phobius"/>
    </source>
</evidence>
<reference evidence="3 4" key="1">
    <citation type="submission" date="2016-10" db="EMBL/GenBank/DDBJ databases">
        <authorList>
            <person name="de Groot N.N."/>
        </authorList>
    </citation>
    <scope>NUCLEOTIDE SEQUENCE [LARGE SCALE GENOMIC DNA]</scope>
    <source>
        <strain evidence="3 4">CGMCC 1.3430</strain>
    </source>
</reference>
<evidence type="ECO:0000313" key="4">
    <source>
        <dbReference type="Proteomes" id="UP000198773"/>
    </source>
</evidence>
<dbReference type="InterPro" id="IPR018927">
    <property type="entry name" value="Pilus_synth_Q_C"/>
</dbReference>
<proteinExistence type="predicted"/>
<dbReference type="Pfam" id="PF10671">
    <property type="entry name" value="TcpQ"/>
    <property type="match status" value="1"/>
</dbReference>
<evidence type="ECO:0000259" key="2">
    <source>
        <dbReference type="Pfam" id="PF10671"/>
    </source>
</evidence>
<keyword evidence="4" id="KW-1185">Reference proteome</keyword>
<dbReference type="STRING" id="152573.SAMN04488051_101315"/>
<dbReference type="AlphaFoldDB" id="A0A1H3XN58"/>
<name>A0A1H3XN58_ALKAM</name>
<keyword evidence="1" id="KW-0472">Membrane</keyword>
<feature type="transmembrane region" description="Helical" evidence="1">
    <location>
        <begin position="12"/>
        <end position="32"/>
    </location>
</feature>